<gene>
    <name evidence="1" type="ORF">HPB49_025511</name>
</gene>
<name>A0ACB8CTX3_DERSI</name>
<comment type="caution">
    <text evidence="1">The sequence shown here is derived from an EMBL/GenBank/DDBJ whole genome shotgun (WGS) entry which is preliminary data.</text>
</comment>
<dbReference type="EMBL" id="CM023474">
    <property type="protein sequence ID" value="KAH7950535.1"/>
    <property type="molecule type" value="Genomic_DNA"/>
</dbReference>
<sequence>MNVLRAVQVFSPQVTAALQHLQANFRSDPAARTFKEAAPTIDFMKIKQWFDIHDTTYSGSDCKTPISQQDDYRLLWLENEFVNFMKNVQQDRFASGGDAFTDETFNKSTVQTTRYLLSRGVRYVLTRKFNSDPIEAVFGRLRSICGGNDALDARAVTTALDHIVKESGLSMQLHAPDVDDAEKMAAYVPQKVSVRTLHDWLSGRVSTPKKRSGGRGPDRKKKPDNVDLLRRVGHSLRRNEIHTVAKLMRHIEEDRQRAASKRHSCRIDSNYAQDVDEAWLPTQEAASERKAHRSDAHYAVAPPLPLPVCGVVTPR</sequence>
<evidence type="ECO:0000313" key="2">
    <source>
        <dbReference type="Proteomes" id="UP000821865"/>
    </source>
</evidence>
<keyword evidence="2" id="KW-1185">Reference proteome</keyword>
<reference evidence="1" key="1">
    <citation type="submission" date="2020-05" db="EMBL/GenBank/DDBJ databases">
        <title>Large-scale comparative analyses of tick genomes elucidate their genetic diversity and vector capacities.</title>
        <authorList>
            <person name="Jia N."/>
            <person name="Wang J."/>
            <person name="Shi W."/>
            <person name="Du L."/>
            <person name="Sun Y."/>
            <person name="Zhan W."/>
            <person name="Jiang J."/>
            <person name="Wang Q."/>
            <person name="Zhang B."/>
            <person name="Ji P."/>
            <person name="Sakyi L.B."/>
            <person name="Cui X."/>
            <person name="Yuan T."/>
            <person name="Jiang B."/>
            <person name="Yang W."/>
            <person name="Lam T.T.-Y."/>
            <person name="Chang Q."/>
            <person name="Ding S."/>
            <person name="Wang X."/>
            <person name="Zhu J."/>
            <person name="Ruan X."/>
            <person name="Zhao L."/>
            <person name="Wei J."/>
            <person name="Que T."/>
            <person name="Du C."/>
            <person name="Cheng J."/>
            <person name="Dai P."/>
            <person name="Han X."/>
            <person name="Huang E."/>
            <person name="Gao Y."/>
            <person name="Liu J."/>
            <person name="Shao H."/>
            <person name="Ye R."/>
            <person name="Li L."/>
            <person name="Wei W."/>
            <person name="Wang X."/>
            <person name="Wang C."/>
            <person name="Yang T."/>
            <person name="Huo Q."/>
            <person name="Li W."/>
            <person name="Guo W."/>
            <person name="Chen H."/>
            <person name="Zhou L."/>
            <person name="Ni X."/>
            <person name="Tian J."/>
            <person name="Zhou Y."/>
            <person name="Sheng Y."/>
            <person name="Liu T."/>
            <person name="Pan Y."/>
            <person name="Xia L."/>
            <person name="Li J."/>
            <person name="Zhao F."/>
            <person name="Cao W."/>
        </authorList>
    </citation>
    <scope>NUCLEOTIDE SEQUENCE</scope>
    <source>
        <strain evidence="1">Dsil-2018</strain>
    </source>
</reference>
<dbReference type="Proteomes" id="UP000821865">
    <property type="component" value="Chromosome 5"/>
</dbReference>
<evidence type="ECO:0000313" key="1">
    <source>
        <dbReference type="EMBL" id="KAH7950535.1"/>
    </source>
</evidence>
<proteinExistence type="predicted"/>
<accession>A0ACB8CTX3</accession>
<protein>
    <submittedName>
        <fullName evidence="1">Uncharacterized protein</fullName>
    </submittedName>
</protein>
<organism evidence="1 2">
    <name type="scientific">Dermacentor silvarum</name>
    <name type="common">Tick</name>
    <dbReference type="NCBI Taxonomy" id="543639"/>
    <lineage>
        <taxon>Eukaryota</taxon>
        <taxon>Metazoa</taxon>
        <taxon>Ecdysozoa</taxon>
        <taxon>Arthropoda</taxon>
        <taxon>Chelicerata</taxon>
        <taxon>Arachnida</taxon>
        <taxon>Acari</taxon>
        <taxon>Parasitiformes</taxon>
        <taxon>Ixodida</taxon>
        <taxon>Ixodoidea</taxon>
        <taxon>Ixodidae</taxon>
        <taxon>Rhipicephalinae</taxon>
        <taxon>Dermacentor</taxon>
    </lineage>
</organism>